<reference evidence="1" key="1">
    <citation type="submission" date="2022-07" db="EMBL/GenBank/DDBJ databases">
        <authorList>
            <person name="Macas J."/>
            <person name="Novak P."/>
            <person name="Neumann P."/>
        </authorList>
    </citation>
    <scope>NUCLEOTIDE SEQUENCE</scope>
</reference>
<proteinExistence type="predicted"/>
<dbReference type="Proteomes" id="UP001152523">
    <property type="component" value="Unassembled WGS sequence"/>
</dbReference>
<gene>
    <name evidence="1" type="ORF">CEPIT_LOCUS40512</name>
</gene>
<evidence type="ECO:0000313" key="2">
    <source>
        <dbReference type="Proteomes" id="UP001152523"/>
    </source>
</evidence>
<dbReference type="AlphaFoldDB" id="A0AAV0G5W8"/>
<sequence>MINSSSEDFFVRNMFIGVDFQALDYNIWPGNNRDLLVRNIFIGGDFQALIHLL</sequence>
<comment type="caution">
    <text evidence="1">The sequence shown here is derived from an EMBL/GenBank/DDBJ whole genome shotgun (WGS) entry which is preliminary data.</text>
</comment>
<name>A0AAV0G5W8_9ASTE</name>
<keyword evidence="2" id="KW-1185">Reference proteome</keyword>
<protein>
    <submittedName>
        <fullName evidence="1">Uncharacterized protein</fullName>
    </submittedName>
</protein>
<dbReference type="EMBL" id="CAMAPF010001049">
    <property type="protein sequence ID" value="CAH9143230.1"/>
    <property type="molecule type" value="Genomic_DNA"/>
</dbReference>
<evidence type="ECO:0000313" key="1">
    <source>
        <dbReference type="EMBL" id="CAH9143230.1"/>
    </source>
</evidence>
<organism evidence="1 2">
    <name type="scientific">Cuscuta epithymum</name>
    <dbReference type="NCBI Taxonomy" id="186058"/>
    <lineage>
        <taxon>Eukaryota</taxon>
        <taxon>Viridiplantae</taxon>
        <taxon>Streptophyta</taxon>
        <taxon>Embryophyta</taxon>
        <taxon>Tracheophyta</taxon>
        <taxon>Spermatophyta</taxon>
        <taxon>Magnoliopsida</taxon>
        <taxon>eudicotyledons</taxon>
        <taxon>Gunneridae</taxon>
        <taxon>Pentapetalae</taxon>
        <taxon>asterids</taxon>
        <taxon>lamiids</taxon>
        <taxon>Solanales</taxon>
        <taxon>Convolvulaceae</taxon>
        <taxon>Cuscuteae</taxon>
        <taxon>Cuscuta</taxon>
        <taxon>Cuscuta subgen. Cuscuta</taxon>
    </lineage>
</organism>
<accession>A0AAV0G5W8</accession>